<evidence type="ECO:0000256" key="1">
    <source>
        <dbReference type="SAM" id="Coils"/>
    </source>
</evidence>
<reference evidence="3 4" key="1">
    <citation type="submission" date="2015-12" db="EMBL/GenBank/DDBJ databases">
        <authorList>
            <person name="Shamseldin A."/>
            <person name="Moawad H."/>
            <person name="Abd El-Rahim W.M."/>
            <person name="Sadowsky M.J."/>
        </authorList>
    </citation>
    <scope>NUCLEOTIDE SEQUENCE [LARGE SCALE GENOMIC DNA]</scope>
    <source>
        <strain evidence="3 4">SM2</strain>
    </source>
</reference>
<dbReference type="KEGG" id="zal:AZF00_06875"/>
<dbReference type="STRING" id="1470434.AZF00_06875"/>
<feature type="compositionally biased region" description="Polar residues" evidence="2">
    <location>
        <begin position="183"/>
        <end position="194"/>
    </location>
</feature>
<proteinExistence type="predicted"/>
<evidence type="ECO:0000313" key="4">
    <source>
        <dbReference type="Proteomes" id="UP000074119"/>
    </source>
</evidence>
<evidence type="ECO:0000313" key="3">
    <source>
        <dbReference type="EMBL" id="AMO68042.1"/>
    </source>
</evidence>
<protein>
    <submittedName>
        <fullName evidence="3">Uncharacterized protein</fullName>
    </submittedName>
</protein>
<sequence>MGALTEAVVFFKDDSVAKEMFFSEFEAVLDDVVGIADFAGDEVQAAFVQIEDSLKILGAVFFTISFDTRGRVTGNWNIPLRHLLDHASYGPDLGAGPIKVACRSACPVAWYRRQLWDPDMGSGGTFQRMIAAAERNRLGIISDRDSRAAPQSGIADFFKSPAGADPARATVTTAAAEGPNTRAAPSSVKQSQADGSLGPVFNRRYRAKLVASRNAEKLNLLTQAEAFQRKLDQQGEELTAQLRERESVIKAQKEHLADLTVRFKELESRFASQKRLVAQKSEEIDALMERGGRDHKQQIAVLRAEHAENLERQLKEQAVELSEPLRDRERELYLRAKEIVDLRRELSVLREQNRGLMLNSDNQLLQTMSEKGVVFVAYHPGVEHLVISQDEMPGYLNDPLAYVASRCEVPDGQYHEWLAHYRLPICRHRDSNGQYCGEPIPKIMRPRLFRPGESDRCHEHSDSLR</sequence>
<accession>A0A127M482</accession>
<evidence type="ECO:0000256" key="2">
    <source>
        <dbReference type="SAM" id="MobiDB-lite"/>
    </source>
</evidence>
<feature type="region of interest" description="Disordered" evidence="2">
    <location>
        <begin position="176"/>
        <end position="195"/>
    </location>
</feature>
<dbReference type="AlphaFoldDB" id="A0A127M482"/>
<name>A0A127M482_9GAMM</name>
<dbReference type="Proteomes" id="UP000074119">
    <property type="component" value="Chromosome"/>
</dbReference>
<gene>
    <name evidence="3" type="ORF">AZF00_06875</name>
</gene>
<keyword evidence="1" id="KW-0175">Coiled coil</keyword>
<dbReference type="RefSeq" id="WP_008247252.1">
    <property type="nucleotide sequence ID" value="NZ_CP014544.1"/>
</dbReference>
<organism evidence="3 4">
    <name type="scientific">Zhongshania aliphaticivorans</name>
    <dbReference type="NCBI Taxonomy" id="1470434"/>
    <lineage>
        <taxon>Bacteria</taxon>
        <taxon>Pseudomonadati</taxon>
        <taxon>Pseudomonadota</taxon>
        <taxon>Gammaproteobacteria</taxon>
        <taxon>Cellvibrionales</taxon>
        <taxon>Spongiibacteraceae</taxon>
        <taxon>Zhongshania</taxon>
    </lineage>
</organism>
<dbReference type="EMBL" id="CP014544">
    <property type="protein sequence ID" value="AMO68042.1"/>
    <property type="molecule type" value="Genomic_DNA"/>
</dbReference>
<feature type="coiled-coil region" evidence="1">
    <location>
        <begin position="224"/>
        <end position="269"/>
    </location>
</feature>